<dbReference type="EMBL" id="BMUB01000037">
    <property type="protein sequence ID" value="GGV05769.1"/>
    <property type="molecule type" value="Genomic_DNA"/>
</dbReference>
<dbReference type="InterPro" id="IPR011935">
    <property type="entry name" value="CHP02231"/>
</dbReference>
<name>A0A8H9I5D5_KITAU</name>
<reference evidence="5" key="2">
    <citation type="submission" date="2020-09" db="EMBL/GenBank/DDBJ databases">
        <authorList>
            <person name="Sun Q."/>
            <person name="Ohkuma M."/>
        </authorList>
    </citation>
    <scope>NUCLEOTIDE SEQUENCE</scope>
    <source>
        <strain evidence="5">JCM 4434</strain>
    </source>
</reference>
<comment type="caution">
    <text evidence="5">The sequence shown here is derived from an EMBL/GenBank/DDBJ whole genome shotgun (WGS) entry which is preliminary data.</text>
</comment>
<dbReference type="InterPro" id="IPR025554">
    <property type="entry name" value="DUF4140"/>
</dbReference>
<feature type="coiled-coil region" evidence="1">
    <location>
        <begin position="156"/>
        <end position="190"/>
    </location>
</feature>
<feature type="compositionally biased region" description="Low complexity" evidence="2">
    <location>
        <begin position="437"/>
        <end position="449"/>
    </location>
</feature>
<feature type="region of interest" description="Disordered" evidence="2">
    <location>
        <begin position="354"/>
        <end position="472"/>
    </location>
</feature>
<keyword evidence="1" id="KW-0175">Coiled coil</keyword>
<dbReference type="InterPro" id="IPR037291">
    <property type="entry name" value="DUF4139"/>
</dbReference>
<evidence type="ECO:0000259" key="4">
    <source>
        <dbReference type="Pfam" id="PF13600"/>
    </source>
</evidence>
<evidence type="ECO:0000313" key="6">
    <source>
        <dbReference type="Proteomes" id="UP000610124"/>
    </source>
</evidence>
<evidence type="ECO:0000313" key="5">
    <source>
        <dbReference type="EMBL" id="GGV05769.1"/>
    </source>
</evidence>
<dbReference type="PANTHER" id="PTHR31005:SF8">
    <property type="entry name" value="DUF4139 DOMAIN-CONTAINING PROTEIN"/>
    <property type="match status" value="1"/>
</dbReference>
<evidence type="ECO:0000259" key="3">
    <source>
        <dbReference type="Pfam" id="PF13598"/>
    </source>
</evidence>
<feature type="compositionally biased region" description="Low complexity" evidence="2">
    <location>
        <begin position="410"/>
        <end position="421"/>
    </location>
</feature>
<dbReference type="Pfam" id="PF13600">
    <property type="entry name" value="DUF4140"/>
    <property type="match status" value="1"/>
</dbReference>
<dbReference type="Proteomes" id="UP000610124">
    <property type="component" value="Unassembled WGS sequence"/>
</dbReference>
<dbReference type="Pfam" id="PF13598">
    <property type="entry name" value="DUF4139"/>
    <property type="match status" value="1"/>
</dbReference>
<feature type="compositionally biased region" description="Pro residues" evidence="2">
    <location>
        <begin position="422"/>
        <end position="436"/>
    </location>
</feature>
<evidence type="ECO:0008006" key="7">
    <source>
        <dbReference type="Google" id="ProtNLM"/>
    </source>
</evidence>
<dbReference type="NCBIfam" id="TIGR02231">
    <property type="entry name" value="mucoidy inhibitor MuiA family protein"/>
    <property type="match status" value="1"/>
</dbReference>
<evidence type="ECO:0000256" key="2">
    <source>
        <dbReference type="SAM" id="MobiDB-lite"/>
    </source>
</evidence>
<feature type="domain" description="DUF4140" evidence="4">
    <location>
        <begin position="30"/>
        <end position="125"/>
    </location>
</feature>
<proteinExistence type="predicted"/>
<organism evidence="5 6">
    <name type="scientific">Kitasatospora aureofaciens</name>
    <name type="common">Streptomyces aureofaciens</name>
    <dbReference type="NCBI Taxonomy" id="1894"/>
    <lineage>
        <taxon>Bacteria</taxon>
        <taxon>Bacillati</taxon>
        <taxon>Actinomycetota</taxon>
        <taxon>Actinomycetes</taxon>
        <taxon>Kitasatosporales</taxon>
        <taxon>Streptomycetaceae</taxon>
        <taxon>Kitasatospora</taxon>
    </lineage>
</organism>
<feature type="domain" description="DUF4139" evidence="3">
    <location>
        <begin position="236"/>
        <end position="755"/>
    </location>
</feature>
<dbReference type="RefSeq" id="WP_078958718.1">
    <property type="nucleotide sequence ID" value="NZ_BMUB01000037.1"/>
</dbReference>
<evidence type="ECO:0000256" key="1">
    <source>
        <dbReference type="SAM" id="Coils"/>
    </source>
</evidence>
<reference evidence="5" key="1">
    <citation type="journal article" date="2014" name="Int. J. Syst. Evol. Microbiol.">
        <title>Complete genome sequence of Corynebacterium casei LMG S-19264T (=DSM 44701T), isolated from a smear-ripened cheese.</title>
        <authorList>
            <consortium name="US DOE Joint Genome Institute (JGI-PGF)"/>
            <person name="Walter F."/>
            <person name="Albersmeier A."/>
            <person name="Kalinowski J."/>
            <person name="Ruckert C."/>
        </authorList>
    </citation>
    <scope>NUCLEOTIDE SEQUENCE</scope>
    <source>
        <strain evidence="5">JCM 4434</strain>
    </source>
</reference>
<dbReference type="KEGG" id="kau:B6264_03535"/>
<gene>
    <name evidence="5" type="ORF">GCM10010502_70860</name>
</gene>
<protein>
    <recommendedName>
        <fullName evidence="7">DUF4139 domain-containing protein</fullName>
    </recommendedName>
</protein>
<sequence length="767" mass="81578">MDDQDDQHSSHTGPSKPPAVPAHPSVLDSVVVYAEGAVCRRRATVPVPPGGRLRLTGLPGSLDADSLRARVLAGPAGTAVVEARLETVAELHEVDELPQLRRELDEAMERQGALNERHRLIRNAIAETAALRAVPPQRRRDEPLRRTPADAWLELADFVDERLAHLQERAERLTREIELADHERQLAADRLERASTAGRTDQVEATETVVLTLTAPEQTEQEEQAEQTEQAPQVELELEYGVPAARWVPAYRLSHRTGAATAHLVLRAAVAQHTGEDWTGVRLALSTADLERRTDLPRLASLRIGRSQPAPPPSGWREPPAGLSDLFTGYDAAAADSPAPSHPGAPVPAAALAAPEPAELRRRSRAGGARPAAARAEYPDQAAPTGPYGGGSLGVQEPVPMPPPPGFAGYGAPPAASTPPTTSAPPAPTAPAPMPQAPGGAPMPQAAGGPPMPTAPGSPPMPQAFGGAPAARRARRLGATPPPVTGLAPDTVLLDYPGLRLAGPDDPTDRRGTLRPDPARVERAELERFFPGGPGGARLRDLPLPRHAVPPRRSAGSFDHRFDAAAPADIPSDGTWHSVTVDEIPLSVSPEYVTVPAVEQKVYATLMLANRTDRAVLAGPVEVTVDDEFLLTAALPTLAPGETRHLGIGVTESIEVARRTELHESATGMLKGNSTLLDHRVHIQLANRLGRAVTVEVRERVPLASDAEIRIEERADWRAPAVPTPECPPGTRVWRIELPPGGRTELDGGYQIKIPAGKAIAGGNRRN</sequence>
<feature type="region of interest" description="Disordered" evidence="2">
    <location>
        <begin position="1"/>
        <end position="23"/>
    </location>
</feature>
<dbReference type="GeneID" id="97489955"/>
<accession>A0A8H9I5D5</accession>
<dbReference type="OrthoDB" id="580912at2"/>
<feature type="compositionally biased region" description="Pro residues" evidence="2">
    <location>
        <begin position="450"/>
        <end position="462"/>
    </location>
</feature>
<feature type="compositionally biased region" description="Low complexity" evidence="2">
    <location>
        <begin position="366"/>
        <end position="376"/>
    </location>
</feature>
<dbReference type="AlphaFoldDB" id="A0A8H9I5D5"/>
<dbReference type="PANTHER" id="PTHR31005">
    <property type="entry name" value="DUF4139 DOMAIN-CONTAINING PROTEIN"/>
    <property type="match status" value="1"/>
</dbReference>
<feature type="region of interest" description="Disordered" evidence="2">
    <location>
        <begin position="301"/>
        <end position="325"/>
    </location>
</feature>